<dbReference type="Proteomes" id="UP000199019">
    <property type="component" value="Unassembled WGS sequence"/>
</dbReference>
<proteinExistence type="predicted"/>
<dbReference type="EMBL" id="FOHB01000007">
    <property type="protein sequence ID" value="SES43671.1"/>
    <property type="molecule type" value="Genomic_DNA"/>
</dbReference>
<protein>
    <submittedName>
        <fullName evidence="1">Putative Flp pilus-assembly TadE/G-like</fullName>
    </submittedName>
</protein>
<sequence>MTVALMTIPLLILAAFTLDFGMTYAQARAFSTGADSAALAIVNAKRSMINAQPSVPTNCRTIVDNDAGASLTLAKAQVDKNGPFGLDTTSGNISVSINLQCLDKNGNADDNGMLKATVRVQRDVPTSLGRMVGVSSVHADKDGSAALGVARQVSGVFPLAICKAEADEIANNATLAGSPYPIETIAVDKVWNADCSAGSNGSGNWGWLNCGDGLSATDIGSYISNGCKADLTLTGTPPTLTVNGAPGNKINSGNVAGPLSAVLGKTYAFPVYNKISGNGANTNYTIIAFIQLKLISYDGDGNIKVQYVSYSPVGDINNLCGIGNIQCTAYNAWATGLVN</sequence>
<keyword evidence="2" id="KW-1185">Reference proteome</keyword>
<gene>
    <name evidence="1" type="ORF">SAMN05216199_3644</name>
</gene>
<name>A0A1H9XCA0_9MICO</name>
<dbReference type="AlphaFoldDB" id="A0A1H9XCA0"/>
<accession>A0A1H9XCA0</accession>
<evidence type="ECO:0000313" key="2">
    <source>
        <dbReference type="Proteomes" id="UP000199019"/>
    </source>
</evidence>
<dbReference type="STRING" id="587636.SAMN05216199_3644"/>
<evidence type="ECO:0000313" key="1">
    <source>
        <dbReference type="EMBL" id="SES43671.1"/>
    </source>
</evidence>
<reference evidence="2" key="1">
    <citation type="submission" date="2016-10" db="EMBL/GenBank/DDBJ databases">
        <authorList>
            <person name="Varghese N."/>
            <person name="Submissions S."/>
        </authorList>
    </citation>
    <scope>NUCLEOTIDE SEQUENCE [LARGE SCALE GENOMIC DNA]</scope>
    <source>
        <strain evidence="2">CGMCC 1.6963</strain>
    </source>
</reference>
<organism evidence="1 2">
    <name type="scientific">Pedococcus cremeus</name>
    <dbReference type="NCBI Taxonomy" id="587636"/>
    <lineage>
        <taxon>Bacteria</taxon>
        <taxon>Bacillati</taxon>
        <taxon>Actinomycetota</taxon>
        <taxon>Actinomycetes</taxon>
        <taxon>Micrococcales</taxon>
        <taxon>Intrasporangiaceae</taxon>
        <taxon>Pedococcus</taxon>
    </lineage>
</organism>